<reference evidence="2 3" key="1">
    <citation type="journal article" date="2019" name="Nat. Microbiol.">
        <title>Mediterranean grassland soil C-N compound turnover is dependent on rainfall and depth, and is mediated by genomically divergent microorganisms.</title>
        <authorList>
            <person name="Diamond S."/>
            <person name="Andeer P.F."/>
            <person name="Li Z."/>
            <person name="Crits-Christoph A."/>
            <person name="Burstein D."/>
            <person name="Anantharaman K."/>
            <person name="Lane K.R."/>
            <person name="Thomas B.C."/>
            <person name="Pan C."/>
            <person name="Northen T.R."/>
            <person name="Banfield J.F."/>
        </authorList>
    </citation>
    <scope>NUCLEOTIDE SEQUENCE [LARGE SCALE GENOMIC DNA]</scope>
    <source>
        <strain evidence="2">WS_10</strain>
    </source>
</reference>
<dbReference type="EC" id="3.5.1.4" evidence="2"/>
<protein>
    <submittedName>
        <fullName evidence="2">Amidase</fullName>
        <ecNumber evidence="2">3.5.1.4</ecNumber>
    </submittedName>
</protein>
<evidence type="ECO:0000313" key="3">
    <source>
        <dbReference type="Proteomes" id="UP000319836"/>
    </source>
</evidence>
<dbReference type="InterPro" id="IPR036928">
    <property type="entry name" value="AS_sf"/>
</dbReference>
<dbReference type="PANTHER" id="PTHR42678">
    <property type="entry name" value="AMIDASE"/>
    <property type="match status" value="1"/>
</dbReference>
<dbReference type="Gene3D" id="3.90.1300.10">
    <property type="entry name" value="Amidase signature (AS) domain"/>
    <property type="match status" value="1"/>
</dbReference>
<dbReference type="PROSITE" id="PS51318">
    <property type="entry name" value="TAT"/>
    <property type="match status" value="1"/>
</dbReference>
<dbReference type="PANTHER" id="PTHR42678:SF34">
    <property type="entry name" value="OS04G0183300 PROTEIN"/>
    <property type="match status" value="1"/>
</dbReference>
<dbReference type="GO" id="GO:0004040">
    <property type="term" value="F:amidase activity"/>
    <property type="evidence" value="ECO:0007669"/>
    <property type="project" value="UniProtKB-EC"/>
</dbReference>
<name>A0A538TWC5_UNCEI</name>
<dbReference type="EMBL" id="VBPA01000424">
    <property type="protein sequence ID" value="TMQ67937.1"/>
    <property type="molecule type" value="Genomic_DNA"/>
</dbReference>
<dbReference type="AlphaFoldDB" id="A0A538TWC5"/>
<evidence type="ECO:0000313" key="2">
    <source>
        <dbReference type="EMBL" id="TMQ67937.1"/>
    </source>
</evidence>
<dbReference type="InterPro" id="IPR006311">
    <property type="entry name" value="TAT_signal"/>
</dbReference>
<organism evidence="2 3">
    <name type="scientific">Eiseniibacteriota bacterium</name>
    <dbReference type="NCBI Taxonomy" id="2212470"/>
    <lineage>
        <taxon>Bacteria</taxon>
        <taxon>Candidatus Eiseniibacteriota</taxon>
    </lineage>
</organism>
<dbReference type="InterPro" id="IPR023631">
    <property type="entry name" value="Amidase_dom"/>
</dbReference>
<dbReference type="Pfam" id="PF01425">
    <property type="entry name" value="Amidase"/>
    <property type="match status" value="1"/>
</dbReference>
<keyword evidence="2" id="KW-0378">Hydrolase</keyword>
<dbReference type="SUPFAM" id="SSF75304">
    <property type="entry name" value="Amidase signature (AS) enzymes"/>
    <property type="match status" value="1"/>
</dbReference>
<gene>
    <name evidence="2" type="ORF">E6K80_14745</name>
</gene>
<feature type="domain" description="Amidase" evidence="1">
    <location>
        <begin position="76"/>
        <end position="468"/>
    </location>
</feature>
<comment type="caution">
    <text evidence="2">The sequence shown here is derived from an EMBL/GenBank/DDBJ whole genome shotgun (WGS) entry which is preliminary data.</text>
</comment>
<evidence type="ECO:0000259" key="1">
    <source>
        <dbReference type="Pfam" id="PF01425"/>
    </source>
</evidence>
<dbReference type="Proteomes" id="UP000319836">
    <property type="component" value="Unassembled WGS sequence"/>
</dbReference>
<accession>A0A538TWC5</accession>
<sequence>MKTSRTMDRTSSAESARVDRREFLRLALAGGAGVLTGGLGSVLPKSLLAASPSQWIEATIPQLQSLFQSGALTSEELTRGYLSRIAQFNSLLAAVIETNPDAISIAQKLDNERRTGRVRGPMHGIPVLVKDNVATRDSMQTTAGSLALVGSVAPADARVVDRLRAAGAVILGKANLSEWANFRGNAPFNGWSARGGFTRDPYLLSFDPCGSSSGSAVATAANLCAAAVGTETDGSIVCPAGNSLIVGLKPTVGLVSQSGIIPIAHSQDTAGPMGRAVTDVAILLGALQSPFGPVSGRSLPSDYTTFLRRGTLRGARIGVDSRYFSSGFGGEQDLVTVANRGIDAMQSLGATIVQTDTGNPFTQNFKYYNEEFTALLFEFKTQIAEYLGVLRSTSMRTLADLIAFDIAHCPEEMKYFGQEVFEASQQTSGNLNDPTYRTARSESQAFFRQGIDGALQHDRLDAIVAPTYSFASTPAAVAGYPNLSIPVGLTPDGKPAGLWMYGGFLQEGKLLGLAYDLEQEIRPRSQPQQLGSVPPPPPDAGICAAPTLASMRSQIQVVDGTAVTKRHLGTGKLLMP</sequence>
<proteinExistence type="predicted"/>